<feature type="transmembrane region" description="Helical" evidence="8">
    <location>
        <begin position="383"/>
        <end position="402"/>
    </location>
</feature>
<keyword evidence="8" id="KW-1133">Transmembrane helix</keyword>
<evidence type="ECO:0000256" key="3">
    <source>
        <dbReference type="ARBA" id="ARBA00022448"/>
    </source>
</evidence>
<accession>A0A1I7ZPU6</accession>
<keyword evidence="3" id="KW-0813">Transport</keyword>
<feature type="transmembrane region" description="Helical" evidence="8">
    <location>
        <begin position="235"/>
        <end position="252"/>
    </location>
</feature>
<evidence type="ECO:0000256" key="5">
    <source>
        <dbReference type="ARBA" id="ARBA00023065"/>
    </source>
</evidence>
<keyword evidence="4" id="KW-1003">Cell membrane</keyword>
<dbReference type="AlphaFoldDB" id="A0A1I7ZPU6"/>
<keyword evidence="10" id="KW-1185">Reference proteome</keyword>
<feature type="region of interest" description="Disordered" evidence="7">
    <location>
        <begin position="325"/>
        <end position="350"/>
    </location>
</feature>
<evidence type="ECO:0000256" key="4">
    <source>
        <dbReference type="ARBA" id="ARBA00022475"/>
    </source>
</evidence>
<evidence type="ECO:0000313" key="10">
    <source>
        <dbReference type="Proteomes" id="UP000095287"/>
    </source>
</evidence>
<protein>
    <submittedName>
        <fullName evidence="11">Neur_chan_LBD domain-containing protein</fullName>
    </submittedName>
</protein>
<dbReference type="WBParaSite" id="L893_g2834.t1">
    <property type="protein sequence ID" value="L893_g2834.t1"/>
    <property type="gene ID" value="L893_g2834"/>
</dbReference>
<feature type="chain" id="PRO_5009313744" evidence="9">
    <location>
        <begin position="22"/>
        <end position="403"/>
    </location>
</feature>
<comment type="subcellular location">
    <subcellularLocation>
        <location evidence="2">Cell membrane</location>
    </subcellularLocation>
    <subcellularLocation>
        <location evidence="1">Membrane</location>
        <topology evidence="1">Multi-pass membrane protein</topology>
    </subcellularLocation>
</comment>
<dbReference type="Proteomes" id="UP000095287">
    <property type="component" value="Unplaced"/>
</dbReference>
<dbReference type="GO" id="GO:0004888">
    <property type="term" value="F:transmembrane signaling receptor activity"/>
    <property type="evidence" value="ECO:0007669"/>
    <property type="project" value="InterPro"/>
</dbReference>
<dbReference type="GO" id="GO:0005230">
    <property type="term" value="F:extracellular ligand-gated monoatomic ion channel activity"/>
    <property type="evidence" value="ECO:0007669"/>
    <property type="project" value="InterPro"/>
</dbReference>
<keyword evidence="8" id="KW-0472">Membrane</keyword>
<dbReference type="InterPro" id="IPR006028">
    <property type="entry name" value="GABAA/Glycine_rcpt"/>
</dbReference>
<keyword evidence="6" id="KW-0407">Ion channel</keyword>
<evidence type="ECO:0000256" key="8">
    <source>
        <dbReference type="SAM" id="Phobius"/>
    </source>
</evidence>
<dbReference type="InterPro" id="IPR036719">
    <property type="entry name" value="Neuro-gated_channel_TM_sf"/>
</dbReference>
<dbReference type="GO" id="GO:0005886">
    <property type="term" value="C:plasma membrane"/>
    <property type="evidence" value="ECO:0007669"/>
    <property type="project" value="UniProtKB-SubCell"/>
</dbReference>
<keyword evidence="5" id="KW-0406">Ion transport</keyword>
<proteinExistence type="predicted"/>
<dbReference type="Gene3D" id="2.70.170.10">
    <property type="entry name" value="Neurotransmitter-gated ion-channel ligand-binding domain"/>
    <property type="match status" value="1"/>
</dbReference>
<evidence type="ECO:0000313" key="11">
    <source>
        <dbReference type="WBParaSite" id="L893_g2834.t1"/>
    </source>
</evidence>
<evidence type="ECO:0000256" key="2">
    <source>
        <dbReference type="ARBA" id="ARBA00004236"/>
    </source>
</evidence>
<dbReference type="SUPFAM" id="SSF90112">
    <property type="entry name" value="Neurotransmitter-gated ion-channel transmembrane pore"/>
    <property type="match status" value="1"/>
</dbReference>
<name>A0A1I7ZPU6_9BILA</name>
<dbReference type="InterPro" id="IPR038050">
    <property type="entry name" value="Neuro_actylchol_rec"/>
</dbReference>
<organism evidence="10 11">
    <name type="scientific">Steinernema glaseri</name>
    <dbReference type="NCBI Taxonomy" id="37863"/>
    <lineage>
        <taxon>Eukaryota</taxon>
        <taxon>Metazoa</taxon>
        <taxon>Ecdysozoa</taxon>
        <taxon>Nematoda</taxon>
        <taxon>Chromadorea</taxon>
        <taxon>Rhabditida</taxon>
        <taxon>Tylenchina</taxon>
        <taxon>Panagrolaimomorpha</taxon>
        <taxon>Strongyloidoidea</taxon>
        <taxon>Steinernematidae</taxon>
        <taxon>Steinernema</taxon>
    </lineage>
</organism>
<evidence type="ECO:0000256" key="6">
    <source>
        <dbReference type="ARBA" id="ARBA00023303"/>
    </source>
</evidence>
<keyword evidence="9" id="KW-0732">Signal</keyword>
<dbReference type="PROSITE" id="PS51257">
    <property type="entry name" value="PROKAR_LIPOPROTEIN"/>
    <property type="match status" value="1"/>
</dbReference>
<feature type="signal peptide" evidence="9">
    <location>
        <begin position="1"/>
        <end position="21"/>
    </location>
</feature>
<dbReference type="SUPFAM" id="SSF63712">
    <property type="entry name" value="Nicotinic receptor ligand binding domain-like"/>
    <property type="match status" value="1"/>
</dbReference>
<dbReference type="PANTHER" id="PTHR18945">
    <property type="entry name" value="NEUROTRANSMITTER GATED ION CHANNEL"/>
    <property type="match status" value="1"/>
</dbReference>
<evidence type="ECO:0000256" key="9">
    <source>
        <dbReference type="SAM" id="SignalP"/>
    </source>
</evidence>
<evidence type="ECO:0000256" key="1">
    <source>
        <dbReference type="ARBA" id="ARBA00004141"/>
    </source>
</evidence>
<feature type="compositionally biased region" description="Polar residues" evidence="7">
    <location>
        <begin position="325"/>
        <end position="339"/>
    </location>
</feature>
<dbReference type="InterPro" id="IPR036734">
    <property type="entry name" value="Neur_chan_lig-bd_sf"/>
</dbReference>
<feature type="transmembrane region" description="Helical" evidence="8">
    <location>
        <begin position="267"/>
        <end position="289"/>
    </location>
</feature>
<dbReference type="InterPro" id="IPR006201">
    <property type="entry name" value="Neur_channel"/>
</dbReference>
<sequence>MLRNVILTAAVLFSACGLALGRRANGSDGTLTVHISFVPTLLHNVDTSTKSLQLTADVVFVHWAGKKNFDPVPGVAFRNALFKENDAHSSASISFDGTTRVEKSYKADIYCDIRYSLYPFERPLCSLQITTVNATASELKLGWMVEQPNRAVLEIKEVGDYEVQSIEKDYCTLQRPIANTRSSTVFAKFPCLSWRVQLARPLSISLISLFIPSVCLVMLTWTVQYIDRERPTMRLLVCSLAACGIVFVIEVANRRRPPAASVGATDVWTVICLAFLGLCFLEIILCHMMSKESRKQRDMAHNGSVRVESRQRRERLLIHHNSLSKSVSKTHLNGKSFDQSKNSKEPSKSEPVSNYDILVERHFIKRSDFWSVMAVRTDLAARVLNPLFFIITVALYFVFYTVV</sequence>
<feature type="transmembrane region" description="Helical" evidence="8">
    <location>
        <begin position="202"/>
        <end position="223"/>
    </location>
</feature>
<reference evidence="11" key="1">
    <citation type="submission" date="2016-11" db="UniProtKB">
        <authorList>
            <consortium name="WormBaseParasite"/>
        </authorList>
    </citation>
    <scope>IDENTIFICATION</scope>
</reference>
<dbReference type="PRINTS" id="PR00253">
    <property type="entry name" value="GABAARECEPTR"/>
</dbReference>
<evidence type="ECO:0000256" key="7">
    <source>
        <dbReference type="SAM" id="MobiDB-lite"/>
    </source>
</evidence>
<dbReference type="Gene3D" id="1.20.58.390">
    <property type="entry name" value="Neurotransmitter-gated ion-channel transmembrane domain"/>
    <property type="match status" value="1"/>
</dbReference>
<keyword evidence="8" id="KW-0812">Transmembrane</keyword>